<feature type="transmembrane region" description="Helical" evidence="5">
    <location>
        <begin position="41"/>
        <end position="65"/>
    </location>
</feature>
<dbReference type="EMBL" id="FOYS01000003">
    <property type="protein sequence ID" value="SFR50760.1"/>
    <property type="molecule type" value="Genomic_DNA"/>
</dbReference>
<keyword evidence="4 5" id="KW-0472">Membrane</keyword>
<keyword evidence="6" id="KW-0808">Transferase</keyword>
<dbReference type="PANTHER" id="PTHR43847">
    <property type="entry name" value="BLL3993 PROTEIN"/>
    <property type="match status" value="1"/>
</dbReference>
<evidence type="ECO:0000313" key="6">
    <source>
        <dbReference type="EMBL" id="SFR50760.1"/>
    </source>
</evidence>
<sequence>MSERWYRLGTAGLLVTALGVSGALRRRADTGEAVGRRAQGASLWVLRGAVLGVAGLVLGYLVVPTRVAWARVDLPRSVRWAGGLLATACLPLLYWVFATLGRNVSPTANVRAEATLVTDGPYRYVRHPLYTVATAFWLGLCLLSGLWAVALALALGVSVIVRRTEEEERQLTDRFGEAYSEYCERTGRFLPRVSR</sequence>
<evidence type="ECO:0000256" key="1">
    <source>
        <dbReference type="ARBA" id="ARBA00004141"/>
    </source>
</evidence>
<keyword evidence="6" id="KW-0489">Methyltransferase</keyword>
<dbReference type="OrthoDB" id="148346at2157"/>
<dbReference type="GO" id="GO:0016020">
    <property type="term" value="C:membrane"/>
    <property type="evidence" value="ECO:0007669"/>
    <property type="project" value="UniProtKB-SubCell"/>
</dbReference>
<feature type="transmembrane region" description="Helical" evidence="5">
    <location>
        <begin position="135"/>
        <end position="161"/>
    </location>
</feature>
<protein>
    <submittedName>
        <fullName evidence="6">Protein-S-isoprenylcysteine O-methyltransferase Ste14</fullName>
    </submittedName>
</protein>
<evidence type="ECO:0000313" key="7">
    <source>
        <dbReference type="Proteomes" id="UP000243250"/>
    </source>
</evidence>
<dbReference type="Gene3D" id="1.20.120.1630">
    <property type="match status" value="1"/>
</dbReference>
<dbReference type="STRING" id="555875.SAMN04488124_1916"/>
<dbReference type="GO" id="GO:0032259">
    <property type="term" value="P:methylation"/>
    <property type="evidence" value="ECO:0007669"/>
    <property type="project" value="UniProtKB-KW"/>
</dbReference>
<evidence type="ECO:0000256" key="4">
    <source>
        <dbReference type="ARBA" id="ARBA00023136"/>
    </source>
</evidence>
<dbReference type="InterPro" id="IPR052527">
    <property type="entry name" value="Metal_cation-efflux_comp"/>
</dbReference>
<dbReference type="Proteomes" id="UP000243250">
    <property type="component" value="Unassembled WGS sequence"/>
</dbReference>
<gene>
    <name evidence="6" type="ORF">SAMN04488124_1916</name>
</gene>
<reference evidence="7" key="1">
    <citation type="submission" date="2016-10" db="EMBL/GenBank/DDBJ databases">
        <authorList>
            <person name="Varghese N."/>
            <person name="Submissions S."/>
        </authorList>
    </citation>
    <scope>NUCLEOTIDE SEQUENCE [LARGE SCALE GENOMIC DNA]</scope>
    <source>
        <strain evidence="7">CGMCC 1.8711</strain>
    </source>
</reference>
<evidence type="ECO:0000256" key="5">
    <source>
        <dbReference type="SAM" id="Phobius"/>
    </source>
</evidence>
<dbReference type="PANTHER" id="PTHR43847:SF1">
    <property type="entry name" value="BLL3993 PROTEIN"/>
    <property type="match status" value="1"/>
</dbReference>
<evidence type="ECO:0000256" key="2">
    <source>
        <dbReference type="ARBA" id="ARBA00022692"/>
    </source>
</evidence>
<dbReference type="RefSeq" id="WP_175501467.1">
    <property type="nucleotide sequence ID" value="NZ_FOYS01000003.1"/>
</dbReference>
<feature type="transmembrane region" description="Helical" evidence="5">
    <location>
        <begin position="77"/>
        <end position="97"/>
    </location>
</feature>
<dbReference type="InterPro" id="IPR007269">
    <property type="entry name" value="ICMT_MeTrfase"/>
</dbReference>
<keyword evidence="3 5" id="KW-1133">Transmembrane helix</keyword>
<dbReference type="Pfam" id="PF04140">
    <property type="entry name" value="ICMT"/>
    <property type="match status" value="1"/>
</dbReference>
<name>A0A1I6H8Q2_9EURY</name>
<dbReference type="GO" id="GO:0004671">
    <property type="term" value="F:protein C-terminal S-isoprenylcysteine carboxyl O-methyltransferase activity"/>
    <property type="evidence" value="ECO:0007669"/>
    <property type="project" value="InterPro"/>
</dbReference>
<accession>A0A1I6H8Q2</accession>
<comment type="subcellular location">
    <subcellularLocation>
        <location evidence="1">Membrane</location>
        <topology evidence="1">Multi-pass membrane protein</topology>
    </subcellularLocation>
</comment>
<dbReference type="AlphaFoldDB" id="A0A1I6H8Q2"/>
<proteinExistence type="predicted"/>
<evidence type="ECO:0000256" key="3">
    <source>
        <dbReference type="ARBA" id="ARBA00022989"/>
    </source>
</evidence>
<keyword evidence="2 5" id="KW-0812">Transmembrane</keyword>
<keyword evidence="7" id="KW-1185">Reference proteome</keyword>
<organism evidence="6 7">
    <name type="scientific">Halogeometricum limi</name>
    <dbReference type="NCBI Taxonomy" id="555875"/>
    <lineage>
        <taxon>Archaea</taxon>
        <taxon>Methanobacteriati</taxon>
        <taxon>Methanobacteriota</taxon>
        <taxon>Stenosarchaea group</taxon>
        <taxon>Halobacteria</taxon>
        <taxon>Halobacteriales</taxon>
        <taxon>Haloferacaceae</taxon>
        <taxon>Halogeometricum</taxon>
    </lineage>
</organism>